<dbReference type="Proteomes" id="UP000265618">
    <property type="component" value="Unassembled WGS sequence"/>
</dbReference>
<accession>A0A9K3GPU6</accession>
<protein>
    <submittedName>
        <fullName evidence="1">Uncharacterized protein</fullName>
    </submittedName>
</protein>
<reference evidence="1 2" key="1">
    <citation type="journal article" date="2018" name="PLoS ONE">
        <title>The draft genome of Kipferlia bialata reveals reductive genome evolution in fornicate parasites.</title>
        <authorList>
            <person name="Tanifuji G."/>
            <person name="Takabayashi S."/>
            <person name="Kume K."/>
            <person name="Takagi M."/>
            <person name="Nakayama T."/>
            <person name="Kamikawa R."/>
            <person name="Inagaki Y."/>
            <person name="Hashimoto T."/>
        </authorList>
    </citation>
    <scope>NUCLEOTIDE SEQUENCE [LARGE SCALE GENOMIC DNA]</scope>
    <source>
        <strain evidence="1">NY0173</strain>
    </source>
</reference>
<evidence type="ECO:0000313" key="2">
    <source>
        <dbReference type="Proteomes" id="UP000265618"/>
    </source>
</evidence>
<name>A0A9K3GPU6_9EUKA</name>
<organism evidence="1 2">
    <name type="scientific">Kipferlia bialata</name>
    <dbReference type="NCBI Taxonomy" id="797122"/>
    <lineage>
        <taxon>Eukaryota</taxon>
        <taxon>Metamonada</taxon>
        <taxon>Carpediemonas-like organisms</taxon>
        <taxon>Kipferlia</taxon>
    </lineage>
</organism>
<dbReference type="AlphaFoldDB" id="A0A9K3GPU6"/>
<proteinExistence type="predicted"/>
<dbReference type="EMBL" id="BDIP01007970">
    <property type="protein sequence ID" value="GIQ91574.1"/>
    <property type="molecule type" value="Genomic_DNA"/>
</dbReference>
<gene>
    <name evidence="1" type="ORF">KIPB_014902</name>
</gene>
<sequence>TGSLIMYVQQYLTLGAMLMADMPVYEGAVNKWYSLRKGVKRMSRVRLLDVLIDPDVSDSIHGIIVGIAPTIQGIRHHSVHISLQRASVALGGDESLRGLMGIPNKATYMQKPLRMPIPTTIEHLCHPGEYHIQFAPLTMFNQDGYIVAEAEGESDVWEVTAITSGCRDAQMADVLRLRQRVPLSRVRGLLPRDTRASMRDAVQADTEAAIADLEGEPDMESFWFKRTYHAQYVA</sequence>
<feature type="non-terminal residue" evidence="1">
    <location>
        <position position="234"/>
    </location>
</feature>
<evidence type="ECO:0000313" key="1">
    <source>
        <dbReference type="EMBL" id="GIQ91574.1"/>
    </source>
</evidence>
<feature type="non-terminal residue" evidence="1">
    <location>
        <position position="1"/>
    </location>
</feature>
<comment type="caution">
    <text evidence="1">The sequence shown here is derived from an EMBL/GenBank/DDBJ whole genome shotgun (WGS) entry which is preliminary data.</text>
</comment>
<keyword evidence="2" id="KW-1185">Reference proteome</keyword>